<comment type="caution">
    <text evidence="2">The sequence shown here is derived from an EMBL/GenBank/DDBJ whole genome shotgun (WGS) entry which is preliminary data.</text>
</comment>
<feature type="transmembrane region" description="Helical" evidence="1">
    <location>
        <begin position="6"/>
        <end position="22"/>
    </location>
</feature>
<dbReference type="AlphaFoldDB" id="A0A6L8VGB2"/>
<evidence type="ECO:0000256" key="1">
    <source>
        <dbReference type="SAM" id="Phobius"/>
    </source>
</evidence>
<keyword evidence="3" id="KW-1185">Reference proteome</keyword>
<keyword evidence="1" id="KW-1133">Transmembrane helix</keyword>
<reference evidence="2 3" key="1">
    <citation type="submission" date="2020-01" db="EMBL/GenBank/DDBJ databases">
        <title>Frigidibacter albus SP32T (=CGMCC 1.13995T).</title>
        <authorList>
            <person name="Liao X."/>
        </authorList>
    </citation>
    <scope>NUCLEOTIDE SEQUENCE [LARGE SCALE GENOMIC DNA]</scope>
    <source>
        <strain evidence="2 3">SP32</strain>
    </source>
</reference>
<dbReference type="Proteomes" id="UP000477083">
    <property type="component" value="Unassembled WGS sequence"/>
</dbReference>
<organism evidence="2 3">
    <name type="scientific">Frigidibacter albus</name>
    <dbReference type="NCBI Taxonomy" id="1465486"/>
    <lineage>
        <taxon>Bacteria</taxon>
        <taxon>Pseudomonadati</taxon>
        <taxon>Pseudomonadota</taxon>
        <taxon>Alphaproteobacteria</taxon>
        <taxon>Rhodobacterales</taxon>
        <taxon>Paracoccaceae</taxon>
        <taxon>Frigidibacter</taxon>
    </lineage>
</organism>
<evidence type="ECO:0000313" key="3">
    <source>
        <dbReference type="Proteomes" id="UP000477083"/>
    </source>
</evidence>
<dbReference type="RefSeq" id="WP_161345939.1">
    <property type="nucleotide sequence ID" value="NZ_BMGW01000005.1"/>
</dbReference>
<dbReference type="EMBL" id="WWNR01000005">
    <property type="protein sequence ID" value="MZQ89408.1"/>
    <property type="molecule type" value="Genomic_DNA"/>
</dbReference>
<gene>
    <name evidence="2" type="ORF">GS660_09930</name>
</gene>
<sequence length="173" mass="18709">MLIDIVSLIAIGAALAGTYVAVNRMTGRRLPRWLLPASLGFAMITFAVWNEYTWFSRVKAALPESVEVVLPVKESSFWRPWSYALPMVARFIAVDTAAVQRSAEAPGLVRTEAILVQRWAKTQRVPVAFDCTDGRRADLAGGAQLAADGTLTGGAWIELPADDPFMLAACQGG</sequence>
<name>A0A6L8VGB2_9RHOB</name>
<proteinExistence type="predicted"/>
<dbReference type="OrthoDB" id="8601734at2"/>
<evidence type="ECO:0000313" key="2">
    <source>
        <dbReference type="EMBL" id="MZQ89408.1"/>
    </source>
</evidence>
<keyword evidence="1" id="KW-0472">Membrane</keyword>
<feature type="transmembrane region" description="Helical" evidence="1">
    <location>
        <begin position="34"/>
        <end position="55"/>
    </location>
</feature>
<keyword evidence="1" id="KW-0812">Transmembrane</keyword>
<accession>A0A6L8VGB2</accession>
<protein>
    <submittedName>
        <fullName evidence="2">Uncharacterized protein</fullName>
    </submittedName>
</protein>